<comment type="caution">
    <text evidence="2">The sequence shown here is derived from an EMBL/GenBank/DDBJ whole genome shotgun (WGS) entry which is preliminary data.</text>
</comment>
<accession>X1BR09</accession>
<dbReference type="Pfam" id="PF03241">
    <property type="entry name" value="HpaB"/>
    <property type="match status" value="1"/>
</dbReference>
<feature type="domain" description="HpaB/PvcC/4-BUDH C-terminal" evidence="1">
    <location>
        <begin position="1"/>
        <end position="187"/>
    </location>
</feature>
<protein>
    <recommendedName>
        <fullName evidence="1">HpaB/PvcC/4-BUDH C-terminal domain-containing protein</fullName>
    </recommendedName>
</protein>
<dbReference type="SUPFAM" id="SSF47203">
    <property type="entry name" value="Acyl-CoA dehydrogenase C-terminal domain-like"/>
    <property type="match status" value="1"/>
</dbReference>
<dbReference type="InterPro" id="IPR024719">
    <property type="entry name" value="HpaB/PvcC/4-BUDH_C"/>
</dbReference>
<feature type="non-terminal residue" evidence="2">
    <location>
        <position position="1"/>
    </location>
</feature>
<dbReference type="InterPro" id="IPR004925">
    <property type="entry name" value="HpaB/PvcC/4-BUDH"/>
</dbReference>
<dbReference type="GO" id="GO:0016627">
    <property type="term" value="F:oxidoreductase activity, acting on the CH-CH group of donors"/>
    <property type="evidence" value="ECO:0007669"/>
    <property type="project" value="InterPro"/>
</dbReference>
<dbReference type="EMBL" id="BART01021268">
    <property type="protein sequence ID" value="GAG98199.1"/>
    <property type="molecule type" value="Genomic_DNA"/>
</dbReference>
<reference evidence="2" key="1">
    <citation type="journal article" date="2014" name="Front. Microbiol.">
        <title>High frequency of phylogenetically diverse reductive dehalogenase-homologous genes in deep subseafloor sedimentary metagenomes.</title>
        <authorList>
            <person name="Kawai M."/>
            <person name="Futagami T."/>
            <person name="Toyoda A."/>
            <person name="Takaki Y."/>
            <person name="Nishi S."/>
            <person name="Hori S."/>
            <person name="Arai W."/>
            <person name="Tsubouchi T."/>
            <person name="Morono Y."/>
            <person name="Uchiyama I."/>
            <person name="Ito T."/>
            <person name="Fujiyama A."/>
            <person name="Inagaki F."/>
            <person name="Takami H."/>
        </authorList>
    </citation>
    <scope>NUCLEOTIDE SEQUENCE</scope>
    <source>
        <strain evidence="2">Expedition CK06-06</strain>
    </source>
</reference>
<organism evidence="2">
    <name type="scientific">marine sediment metagenome</name>
    <dbReference type="NCBI Taxonomy" id="412755"/>
    <lineage>
        <taxon>unclassified sequences</taxon>
        <taxon>metagenomes</taxon>
        <taxon>ecological metagenomes</taxon>
    </lineage>
</organism>
<evidence type="ECO:0000259" key="1">
    <source>
        <dbReference type="Pfam" id="PF03241"/>
    </source>
</evidence>
<dbReference type="InterPro" id="IPR036250">
    <property type="entry name" value="AcylCo_DH-like_C"/>
</dbReference>
<dbReference type="PANTHER" id="PTHR36117:SF3">
    <property type="entry name" value="4-HYDROXYPHENYLACETATE 3-MONOOXYGENASE-RELATED"/>
    <property type="match status" value="1"/>
</dbReference>
<gene>
    <name evidence="2" type="ORF">S01H4_39291</name>
</gene>
<dbReference type="PANTHER" id="PTHR36117">
    <property type="entry name" value="4-HYDROXYPHENYLACETATE 3-MONOOXYGENASE-RELATED"/>
    <property type="match status" value="1"/>
</dbReference>
<proteinExistence type="predicted"/>
<dbReference type="AlphaFoldDB" id="X1BR09"/>
<evidence type="ECO:0000313" key="2">
    <source>
        <dbReference type="EMBL" id="GAG98199.1"/>
    </source>
</evidence>
<dbReference type="Gene3D" id="1.20.140.10">
    <property type="entry name" value="Butyryl-CoA Dehydrogenase, subunit A, domain 3"/>
    <property type="match status" value="1"/>
</dbReference>
<name>X1BR09_9ZZZZ</name>
<sequence>ATWHRANYGGCKGGNADVLIGATAKIAQIHGVEKNTIVKDKIIEMIHLTETCYAGAIGASAAGHALPCGSYMVEPMMANTVKQNITRNVYAVGRLAHDIAGGYLATLPEEAAFDNPDIGKWVKKYHLCNEGDDVMERVRYGRYIENAASTTTLVEAMHGAGSPQAQRIVMLGLGNLKNKIGLAQAVIDGDDDVLSLTIGGKPVTEKEDTDN</sequence>